<accession>A0A2G6MTU6</accession>
<name>A0A2G6MTU6_9BACT</name>
<organism evidence="1 2">
    <name type="scientific">Desulfobacter postgatei</name>
    <dbReference type="NCBI Taxonomy" id="2293"/>
    <lineage>
        <taxon>Bacteria</taxon>
        <taxon>Pseudomonadati</taxon>
        <taxon>Thermodesulfobacteriota</taxon>
        <taxon>Desulfobacteria</taxon>
        <taxon>Desulfobacterales</taxon>
        <taxon>Desulfobacteraceae</taxon>
        <taxon>Desulfobacter</taxon>
    </lineage>
</organism>
<protein>
    <submittedName>
        <fullName evidence="1">Uncharacterized protein</fullName>
    </submittedName>
</protein>
<proteinExistence type="predicted"/>
<sequence length="184" mass="20599">MRAISNEKCISEGKLGLQNLFEFVNQNAESMPAYEMEKNIFQLALKIALSGMKYFFAQKGTGDIGPELRPMIKIKTPICLSIKPPSALRQRTHISNMRLLACLDGDLKLGTALGALILIVGLKLENGVILKRKSRLHGKDYFSILGKFKVPRTCYRLKGFCGIMPLDAQADLPDRCYSYLLQET</sequence>
<feature type="non-terminal residue" evidence="1">
    <location>
        <position position="184"/>
    </location>
</feature>
<evidence type="ECO:0000313" key="2">
    <source>
        <dbReference type="Proteomes" id="UP000231203"/>
    </source>
</evidence>
<dbReference type="EMBL" id="PDTI01000020">
    <property type="protein sequence ID" value="PIE63039.1"/>
    <property type="molecule type" value="Genomic_DNA"/>
</dbReference>
<dbReference type="AlphaFoldDB" id="A0A2G6MTU6"/>
<reference evidence="1 2" key="1">
    <citation type="submission" date="2017-10" db="EMBL/GenBank/DDBJ databases">
        <title>Novel microbial diversity and functional potential in the marine mammal oral microbiome.</title>
        <authorList>
            <person name="Dudek N.K."/>
            <person name="Sun C.L."/>
            <person name="Burstein D."/>
            <person name="Kantor R.S."/>
            <person name="Aliaga Goltsman D.S."/>
            <person name="Bik E.M."/>
            <person name="Thomas B.C."/>
            <person name="Banfield J.F."/>
            <person name="Relman D.A."/>
        </authorList>
    </citation>
    <scope>NUCLEOTIDE SEQUENCE [LARGE SCALE GENOMIC DNA]</scope>
    <source>
        <strain evidence="1">DOLJORAL78_47_202</strain>
    </source>
</reference>
<dbReference type="Proteomes" id="UP000231203">
    <property type="component" value="Unassembled WGS sequence"/>
</dbReference>
<evidence type="ECO:0000313" key="1">
    <source>
        <dbReference type="EMBL" id="PIE63039.1"/>
    </source>
</evidence>
<gene>
    <name evidence="1" type="ORF">CSA25_02290</name>
</gene>
<comment type="caution">
    <text evidence="1">The sequence shown here is derived from an EMBL/GenBank/DDBJ whole genome shotgun (WGS) entry which is preliminary data.</text>
</comment>